<evidence type="ECO:0000256" key="1">
    <source>
        <dbReference type="SAM" id="Phobius"/>
    </source>
</evidence>
<dbReference type="AlphaFoldDB" id="A0A7N0VE10"/>
<accession>A0A7N0VE10</accession>
<keyword evidence="3" id="KW-1185">Reference proteome</keyword>
<dbReference type="Proteomes" id="UP000594263">
    <property type="component" value="Unplaced"/>
</dbReference>
<evidence type="ECO:0000313" key="2">
    <source>
        <dbReference type="EnsemblPlants" id="Kaladp0674s0114.1.v1.1"/>
    </source>
</evidence>
<organism evidence="2 3">
    <name type="scientific">Kalanchoe fedtschenkoi</name>
    <name type="common">Lavender scallops</name>
    <name type="synonym">South American air plant</name>
    <dbReference type="NCBI Taxonomy" id="63787"/>
    <lineage>
        <taxon>Eukaryota</taxon>
        <taxon>Viridiplantae</taxon>
        <taxon>Streptophyta</taxon>
        <taxon>Embryophyta</taxon>
        <taxon>Tracheophyta</taxon>
        <taxon>Spermatophyta</taxon>
        <taxon>Magnoliopsida</taxon>
        <taxon>eudicotyledons</taxon>
        <taxon>Gunneridae</taxon>
        <taxon>Pentapetalae</taxon>
        <taxon>Saxifragales</taxon>
        <taxon>Crassulaceae</taxon>
        <taxon>Kalanchoe</taxon>
    </lineage>
</organism>
<dbReference type="EnsemblPlants" id="Kaladp0674s0114.1.v1.1">
    <property type="protein sequence ID" value="Kaladp0674s0114.1.v1.1"/>
    <property type="gene ID" value="Kaladp0674s0114.v1.1"/>
</dbReference>
<dbReference type="PANTHER" id="PTHR38525:SF1">
    <property type="entry name" value="OS03G0824500 PROTEIN"/>
    <property type="match status" value="1"/>
</dbReference>
<keyword evidence="1" id="KW-0472">Membrane</keyword>
<keyword evidence="1" id="KW-1133">Transmembrane helix</keyword>
<dbReference type="Gramene" id="Kaladp0674s0114.1.v1.1">
    <property type="protein sequence ID" value="Kaladp0674s0114.1.v1.1"/>
    <property type="gene ID" value="Kaladp0674s0114.v1.1"/>
</dbReference>
<proteinExistence type="predicted"/>
<name>A0A7N0VE10_KALFE</name>
<keyword evidence="1" id="KW-0812">Transmembrane</keyword>
<feature type="transmembrane region" description="Helical" evidence="1">
    <location>
        <begin position="56"/>
        <end position="74"/>
    </location>
</feature>
<protein>
    <submittedName>
        <fullName evidence="2">Uncharacterized protein</fullName>
    </submittedName>
</protein>
<dbReference type="PANTHER" id="PTHR38525">
    <property type="entry name" value="OS03G0824500 PROTEIN"/>
    <property type="match status" value="1"/>
</dbReference>
<reference evidence="2" key="1">
    <citation type="submission" date="2021-01" db="UniProtKB">
        <authorList>
            <consortium name="EnsemblPlants"/>
        </authorList>
    </citation>
    <scope>IDENTIFICATION</scope>
</reference>
<feature type="transmembrane region" description="Helical" evidence="1">
    <location>
        <begin position="12"/>
        <end position="35"/>
    </location>
</feature>
<sequence length="82" mass="9057">MGIVDKAGNLAFKVFTAGLGVATVYLTATFSVNVYRGLAWHNEQKMSCDAGVQLELELIGFGLCILYMLNWMPLNELDSEPR</sequence>
<evidence type="ECO:0000313" key="3">
    <source>
        <dbReference type="Proteomes" id="UP000594263"/>
    </source>
</evidence>